<gene>
    <name evidence="2" type="ORF">ZOSMA_379G00070</name>
</gene>
<keyword evidence="3" id="KW-1185">Reference proteome</keyword>
<dbReference type="STRING" id="29655.A0A0K9P7Q2"/>
<feature type="compositionally biased region" description="Basic and acidic residues" evidence="1">
    <location>
        <begin position="76"/>
        <end position="92"/>
    </location>
</feature>
<comment type="caution">
    <text evidence="2">The sequence shown here is derived from an EMBL/GenBank/DDBJ whole genome shotgun (WGS) entry which is preliminary data.</text>
</comment>
<protein>
    <submittedName>
        <fullName evidence="2">Uncharacterized protein</fullName>
    </submittedName>
</protein>
<dbReference type="PANTHER" id="PTHR36402:SF1">
    <property type="entry name" value="EXPRESSED PROTEIN"/>
    <property type="match status" value="1"/>
</dbReference>
<feature type="region of interest" description="Disordered" evidence="1">
    <location>
        <begin position="76"/>
        <end position="111"/>
    </location>
</feature>
<accession>A0A0K9P7Q2</accession>
<dbReference type="PANTHER" id="PTHR36402">
    <property type="entry name" value="EXPRESSED PROTEIN"/>
    <property type="match status" value="1"/>
</dbReference>
<organism evidence="2 3">
    <name type="scientific">Zostera marina</name>
    <name type="common">Eelgrass</name>
    <dbReference type="NCBI Taxonomy" id="29655"/>
    <lineage>
        <taxon>Eukaryota</taxon>
        <taxon>Viridiplantae</taxon>
        <taxon>Streptophyta</taxon>
        <taxon>Embryophyta</taxon>
        <taxon>Tracheophyta</taxon>
        <taxon>Spermatophyta</taxon>
        <taxon>Magnoliopsida</taxon>
        <taxon>Liliopsida</taxon>
        <taxon>Zosteraceae</taxon>
        <taxon>Zostera</taxon>
    </lineage>
</organism>
<sequence>MWDPLKENSIYYVYLNLYCRHIISDNLNIKLKRFVPSFLKTPTTMASTLSYLLRRAHHHHDHHRLHLSLRSLTTKIDHPSKYGPPRPHEHTKPSTFLSTWKDPPPTSDPRDALRRLEDLRKDYSRKVSACRKEYMYEMEMQRQEKIMKEQAKRDASRVAREESKAAKKETDVARLEKHNAFREELKLTLMKERAEKLEYWKAREASMAMKKREREEILRNQSSTWIEESHLEKKIRDSLIDVIVF</sequence>
<reference evidence="3" key="1">
    <citation type="journal article" date="2016" name="Nature">
        <title>The genome of the seagrass Zostera marina reveals angiosperm adaptation to the sea.</title>
        <authorList>
            <person name="Olsen J.L."/>
            <person name="Rouze P."/>
            <person name="Verhelst B."/>
            <person name="Lin Y.-C."/>
            <person name="Bayer T."/>
            <person name="Collen J."/>
            <person name="Dattolo E."/>
            <person name="De Paoli E."/>
            <person name="Dittami S."/>
            <person name="Maumus F."/>
            <person name="Michel G."/>
            <person name="Kersting A."/>
            <person name="Lauritano C."/>
            <person name="Lohaus R."/>
            <person name="Toepel M."/>
            <person name="Tonon T."/>
            <person name="Vanneste K."/>
            <person name="Amirebrahimi M."/>
            <person name="Brakel J."/>
            <person name="Bostroem C."/>
            <person name="Chovatia M."/>
            <person name="Grimwood J."/>
            <person name="Jenkins J.W."/>
            <person name="Jueterbock A."/>
            <person name="Mraz A."/>
            <person name="Stam W.T."/>
            <person name="Tice H."/>
            <person name="Bornberg-Bauer E."/>
            <person name="Green P.J."/>
            <person name="Pearson G.A."/>
            <person name="Procaccini G."/>
            <person name="Duarte C.M."/>
            <person name="Schmutz J."/>
            <person name="Reusch T.B.H."/>
            <person name="Van de Peer Y."/>
        </authorList>
    </citation>
    <scope>NUCLEOTIDE SEQUENCE [LARGE SCALE GENOMIC DNA]</scope>
    <source>
        <strain evidence="3">cv. Finnish</strain>
    </source>
</reference>
<proteinExistence type="predicted"/>
<evidence type="ECO:0000313" key="2">
    <source>
        <dbReference type="EMBL" id="KMZ64267.1"/>
    </source>
</evidence>
<dbReference type="Proteomes" id="UP000036987">
    <property type="component" value="Unassembled WGS sequence"/>
</dbReference>
<dbReference type="AlphaFoldDB" id="A0A0K9P7Q2"/>
<dbReference type="EMBL" id="LFYR01001172">
    <property type="protein sequence ID" value="KMZ64267.1"/>
    <property type="molecule type" value="Genomic_DNA"/>
</dbReference>
<evidence type="ECO:0000256" key="1">
    <source>
        <dbReference type="SAM" id="MobiDB-lite"/>
    </source>
</evidence>
<evidence type="ECO:0000313" key="3">
    <source>
        <dbReference type="Proteomes" id="UP000036987"/>
    </source>
</evidence>
<name>A0A0K9P7Q2_ZOSMR</name>
<dbReference type="OrthoDB" id="1938107at2759"/>